<reference evidence="1" key="1">
    <citation type="submission" date="2023-07" db="EMBL/GenBank/DDBJ databases">
        <title>Sorghum-associated microbial communities from plants grown in Nebraska, USA.</title>
        <authorList>
            <person name="Schachtman D."/>
        </authorList>
    </citation>
    <scope>NUCLEOTIDE SEQUENCE</scope>
    <source>
        <strain evidence="1">2697</strain>
    </source>
</reference>
<dbReference type="EMBL" id="JAVDTF010000006">
    <property type="protein sequence ID" value="MDR6786161.1"/>
    <property type="molecule type" value="Genomic_DNA"/>
</dbReference>
<evidence type="ECO:0000313" key="1">
    <source>
        <dbReference type="EMBL" id="MDR6786161.1"/>
    </source>
</evidence>
<protein>
    <submittedName>
        <fullName evidence="1">Uncharacterized protein</fullName>
    </submittedName>
</protein>
<accession>A0ACC6L3T5</accession>
<keyword evidence="2" id="KW-1185">Reference proteome</keyword>
<proteinExistence type="predicted"/>
<sequence length="107" mass="12010">MLWLIVFSLAPCTVKEAWLSIVDIDYSKPLNQSRTTAGQQCQFTNTERGVVSVVKKIKFNRQPASPDFSIKNYRTAAAAINTRNPNGFSGSSPPKYILYKRLKLDVV</sequence>
<organism evidence="1 2">
    <name type="scientific">Pedobacter africanus</name>
    <dbReference type="NCBI Taxonomy" id="151894"/>
    <lineage>
        <taxon>Bacteria</taxon>
        <taxon>Pseudomonadati</taxon>
        <taxon>Bacteroidota</taxon>
        <taxon>Sphingobacteriia</taxon>
        <taxon>Sphingobacteriales</taxon>
        <taxon>Sphingobacteriaceae</taxon>
        <taxon>Pedobacter</taxon>
    </lineage>
</organism>
<dbReference type="Proteomes" id="UP001246858">
    <property type="component" value="Unassembled WGS sequence"/>
</dbReference>
<name>A0ACC6L3T5_9SPHI</name>
<evidence type="ECO:0000313" key="2">
    <source>
        <dbReference type="Proteomes" id="UP001246858"/>
    </source>
</evidence>
<gene>
    <name evidence="1" type="ORF">J2X78_004754</name>
</gene>
<comment type="caution">
    <text evidence="1">The sequence shown here is derived from an EMBL/GenBank/DDBJ whole genome shotgun (WGS) entry which is preliminary data.</text>
</comment>